<evidence type="ECO:0000313" key="4">
    <source>
        <dbReference type="Proteomes" id="UP000242287"/>
    </source>
</evidence>
<sequence>VYDHLLTLHLEVKHIWSRRLNVVVALYYFMRYFTYVEFILIDYRLSFLFKFVRNEHSPLLHARPLQTICVLMLTIAILALKVWAIWERDRRLTYALPIMFATITFASLVNLAFFLKSLQCKRNSNLTLARHATEQKLFAIDILPNHVVLGCLLESVSNKLSLSWMCFMLCDTTVFVLLLVRTQVL</sequence>
<protein>
    <recommendedName>
        <fullName evidence="2">DUF6533 domain-containing protein</fullName>
    </recommendedName>
</protein>
<keyword evidence="1" id="KW-0812">Transmembrane</keyword>
<feature type="transmembrane region" description="Helical" evidence="1">
    <location>
        <begin position="92"/>
        <end position="115"/>
    </location>
</feature>
<gene>
    <name evidence="3" type="ORF">AMATHDRAFT_148369</name>
</gene>
<dbReference type="AlphaFoldDB" id="A0A2A9NLI8"/>
<feature type="transmembrane region" description="Helical" evidence="1">
    <location>
        <begin position="20"/>
        <end position="43"/>
    </location>
</feature>
<keyword evidence="4" id="KW-1185">Reference proteome</keyword>
<feature type="non-terminal residue" evidence="3">
    <location>
        <position position="1"/>
    </location>
</feature>
<dbReference type="Proteomes" id="UP000242287">
    <property type="component" value="Unassembled WGS sequence"/>
</dbReference>
<reference evidence="3 4" key="1">
    <citation type="submission" date="2014-02" db="EMBL/GenBank/DDBJ databases">
        <title>Transposable element dynamics among asymbiotic and ectomycorrhizal Amanita fungi.</title>
        <authorList>
            <consortium name="DOE Joint Genome Institute"/>
            <person name="Hess J."/>
            <person name="Skrede I."/>
            <person name="Wolfe B."/>
            <person name="LaButti K."/>
            <person name="Ohm R.A."/>
            <person name="Grigoriev I.V."/>
            <person name="Pringle A."/>
        </authorList>
    </citation>
    <scope>NUCLEOTIDE SEQUENCE [LARGE SCALE GENOMIC DNA]</scope>
    <source>
        <strain evidence="3 4">SKay4041</strain>
    </source>
</reference>
<dbReference type="OrthoDB" id="2686513at2759"/>
<evidence type="ECO:0000259" key="2">
    <source>
        <dbReference type="Pfam" id="PF20151"/>
    </source>
</evidence>
<evidence type="ECO:0000256" key="1">
    <source>
        <dbReference type="SAM" id="Phobius"/>
    </source>
</evidence>
<dbReference type="InterPro" id="IPR045340">
    <property type="entry name" value="DUF6533"/>
</dbReference>
<name>A0A2A9NLI8_9AGAR</name>
<dbReference type="Pfam" id="PF20151">
    <property type="entry name" value="DUF6533"/>
    <property type="match status" value="1"/>
</dbReference>
<accession>A0A2A9NLI8</accession>
<keyword evidence="1" id="KW-1133">Transmembrane helix</keyword>
<feature type="transmembrane region" description="Helical" evidence="1">
    <location>
        <begin position="162"/>
        <end position="180"/>
    </location>
</feature>
<organism evidence="3 4">
    <name type="scientific">Amanita thiersii Skay4041</name>
    <dbReference type="NCBI Taxonomy" id="703135"/>
    <lineage>
        <taxon>Eukaryota</taxon>
        <taxon>Fungi</taxon>
        <taxon>Dikarya</taxon>
        <taxon>Basidiomycota</taxon>
        <taxon>Agaricomycotina</taxon>
        <taxon>Agaricomycetes</taxon>
        <taxon>Agaricomycetidae</taxon>
        <taxon>Agaricales</taxon>
        <taxon>Pluteineae</taxon>
        <taxon>Amanitaceae</taxon>
        <taxon>Amanita</taxon>
    </lineage>
</organism>
<feature type="transmembrane region" description="Helical" evidence="1">
    <location>
        <begin position="64"/>
        <end position="86"/>
    </location>
</feature>
<keyword evidence="1" id="KW-0472">Membrane</keyword>
<evidence type="ECO:0000313" key="3">
    <source>
        <dbReference type="EMBL" id="PFH49127.1"/>
    </source>
</evidence>
<dbReference type="EMBL" id="KZ302038">
    <property type="protein sequence ID" value="PFH49127.1"/>
    <property type="molecule type" value="Genomic_DNA"/>
</dbReference>
<feature type="domain" description="DUF6533" evidence="2">
    <location>
        <begin position="1"/>
        <end position="34"/>
    </location>
</feature>
<proteinExistence type="predicted"/>